<feature type="transmembrane region" description="Helical" evidence="1">
    <location>
        <begin position="68"/>
        <end position="86"/>
    </location>
</feature>
<keyword evidence="1" id="KW-1133">Transmembrane helix</keyword>
<dbReference type="OrthoDB" id="5052575at2759"/>
<feature type="transmembrane region" description="Helical" evidence="1">
    <location>
        <begin position="12"/>
        <end position="37"/>
    </location>
</feature>
<evidence type="ECO:0000256" key="1">
    <source>
        <dbReference type="SAM" id="Phobius"/>
    </source>
</evidence>
<evidence type="ECO:0000313" key="3">
    <source>
        <dbReference type="Proteomes" id="UP000738349"/>
    </source>
</evidence>
<dbReference type="EMBL" id="JAGMUV010000022">
    <property type="protein sequence ID" value="KAH7124438.1"/>
    <property type="molecule type" value="Genomic_DNA"/>
</dbReference>
<evidence type="ECO:0000313" key="2">
    <source>
        <dbReference type="EMBL" id="KAH7124438.1"/>
    </source>
</evidence>
<accession>A0A9P9DS97</accession>
<feature type="transmembrane region" description="Helical" evidence="1">
    <location>
        <begin position="123"/>
        <end position="143"/>
    </location>
</feature>
<dbReference type="AlphaFoldDB" id="A0A9P9DS97"/>
<sequence>MLEPNFFTRIRLLGPVSLAALFGGGVILVLVGLNALLGPKTEFFQTARETPYSDDSERMFLLFAEEDISFWCTVVGIASVLLWYGLTEAYIHLSARWCARKSGWGAGLDESSHINSLARRTGLLSLQYLFPLLCFAAAVVYHFGLIQIDIWSNGAIDQGLLRVYSLPPLGVYNTFYGPWAIEKTWTGHDQYFVHHQGYDQGPADPPSSAVMVGTLDCQSLLDPLSLKGGTLVSREVVMVANLTNEEGSFQMARDHDGWMRTQTSNKFWLGEENKGDGGAVVDYRIAEPGKVQIQWARQGSWLCEDGNGESNLKMTPVVRRVTYTIRYAVAMIVRQIHVTRYHDDCATAFDADILSIDSNPPPTDFKNGSLPHIWKWVDVMVGLDHSGVNDGVTYFLRAVMAGWTSPAMHRIQGPRIGLVAEGNKPFGPENTAVWTDGFQRIGRLGYPYFSGGRTAVYRGCDRDAAWIFLVVGCIAIVLGLARIRSCPRGSTHEIRQDWYMDLSGEWWIKEKQGGLVARDEVDAE</sequence>
<dbReference type="Proteomes" id="UP000738349">
    <property type="component" value="Unassembled WGS sequence"/>
</dbReference>
<organism evidence="2 3">
    <name type="scientific">Dactylonectria macrodidyma</name>
    <dbReference type="NCBI Taxonomy" id="307937"/>
    <lineage>
        <taxon>Eukaryota</taxon>
        <taxon>Fungi</taxon>
        <taxon>Dikarya</taxon>
        <taxon>Ascomycota</taxon>
        <taxon>Pezizomycotina</taxon>
        <taxon>Sordariomycetes</taxon>
        <taxon>Hypocreomycetidae</taxon>
        <taxon>Hypocreales</taxon>
        <taxon>Nectriaceae</taxon>
        <taxon>Dactylonectria</taxon>
    </lineage>
</organism>
<feature type="transmembrane region" description="Helical" evidence="1">
    <location>
        <begin position="464"/>
        <end position="483"/>
    </location>
</feature>
<proteinExistence type="predicted"/>
<name>A0A9P9DS97_9HYPO</name>
<reference evidence="2" key="1">
    <citation type="journal article" date="2021" name="Nat. Commun.">
        <title>Genetic determinants of endophytism in the Arabidopsis root mycobiome.</title>
        <authorList>
            <person name="Mesny F."/>
            <person name="Miyauchi S."/>
            <person name="Thiergart T."/>
            <person name="Pickel B."/>
            <person name="Atanasova L."/>
            <person name="Karlsson M."/>
            <person name="Huettel B."/>
            <person name="Barry K.W."/>
            <person name="Haridas S."/>
            <person name="Chen C."/>
            <person name="Bauer D."/>
            <person name="Andreopoulos W."/>
            <person name="Pangilinan J."/>
            <person name="LaButti K."/>
            <person name="Riley R."/>
            <person name="Lipzen A."/>
            <person name="Clum A."/>
            <person name="Drula E."/>
            <person name="Henrissat B."/>
            <person name="Kohler A."/>
            <person name="Grigoriev I.V."/>
            <person name="Martin F.M."/>
            <person name="Hacquard S."/>
        </authorList>
    </citation>
    <scope>NUCLEOTIDE SEQUENCE</scope>
    <source>
        <strain evidence="2">MPI-CAGE-AT-0147</strain>
    </source>
</reference>
<keyword evidence="3" id="KW-1185">Reference proteome</keyword>
<comment type="caution">
    <text evidence="2">The sequence shown here is derived from an EMBL/GenBank/DDBJ whole genome shotgun (WGS) entry which is preliminary data.</text>
</comment>
<keyword evidence="1" id="KW-0472">Membrane</keyword>
<gene>
    <name evidence="2" type="ORF">EDB81DRAFT_912848</name>
</gene>
<protein>
    <submittedName>
        <fullName evidence="2">Uncharacterized protein</fullName>
    </submittedName>
</protein>
<keyword evidence="1" id="KW-0812">Transmembrane</keyword>